<name>A0A3B0QU02_9ZZZZ</name>
<evidence type="ECO:0008006" key="2">
    <source>
        <dbReference type="Google" id="ProtNLM"/>
    </source>
</evidence>
<dbReference type="InterPro" id="IPR013783">
    <property type="entry name" value="Ig-like_fold"/>
</dbReference>
<dbReference type="SUPFAM" id="SSF49265">
    <property type="entry name" value="Fibronectin type III"/>
    <property type="match status" value="1"/>
</dbReference>
<gene>
    <name evidence="1" type="ORF">MNBD_BACTEROID02-1546</name>
</gene>
<dbReference type="AlphaFoldDB" id="A0A3B0QU02"/>
<dbReference type="EMBL" id="UOEB01000065">
    <property type="protein sequence ID" value="VAV83197.1"/>
    <property type="molecule type" value="Genomic_DNA"/>
</dbReference>
<dbReference type="InterPro" id="IPR036116">
    <property type="entry name" value="FN3_sf"/>
</dbReference>
<reference evidence="1" key="1">
    <citation type="submission" date="2018-06" db="EMBL/GenBank/DDBJ databases">
        <authorList>
            <person name="Zhirakovskaya E."/>
        </authorList>
    </citation>
    <scope>NUCLEOTIDE SEQUENCE</scope>
</reference>
<evidence type="ECO:0000313" key="1">
    <source>
        <dbReference type="EMBL" id="VAV83197.1"/>
    </source>
</evidence>
<protein>
    <recommendedName>
        <fullName evidence="2">Fibronectin type-III domain-containing protein</fullName>
    </recommendedName>
</protein>
<organism evidence="1">
    <name type="scientific">hydrothermal vent metagenome</name>
    <dbReference type="NCBI Taxonomy" id="652676"/>
    <lineage>
        <taxon>unclassified sequences</taxon>
        <taxon>metagenomes</taxon>
        <taxon>ecological metagenomes</taxon>
    </lineage>
</organism>
<sequence length="233" mass="25158">MKKLTIILVLTLLYNCSSSSDDGGSTTPPVSQAPAIAVLTFPDNNQECNQGIEVNATQSSVTFTWNASANTDSYDIVLKNLDTNSILTFSSNTNDKAITIDKATPYSWYVVSKSITSTETAQSATWKFYNSGDPVESFAPFPADLIAPTMGANLNGITTVTLEWSGSDIDNDITGYDVFIDTTSPPTTQLGSNQTETTIDATVTAGNVYYWRVIITDSQGNNSESEIFSFRVD</sequence>
<proteinExistence type="predicted"/>
<accession>A0A3B0QU02</accession>
<dbReference type="Gene3D" id="2.60.40.10">
    <property type="entry name" value="Immunoglobulins"/>
    <property type="match status" value="1"/>
</dbReference>